<gene>
    <name evidence="1" type="ORF">GXM_07206</name>
</gene>
<proteinExistence type="predicted"/>
<name>A0A5P8WAU7_9NOSO</name>
<evidence type="ECO:0000313" key="1">
    <source>
        <dbReference type="EMBL" id="QFS49712.1"/>
    </source>
</evidence>
<evidence type="ECO:0000313" key="2">
    <source>
        <dbReference type="Proteomes" id="UP000326678"/>
    </source>
</evidence>
<dbReference type="AlphaFoldDB" id="A0A5P8WAU7"/>
<dbReference type="EMBL" id="CP045227">
    <property type="protein sequence ID" value="QFS49712.1"/>
    <property type="molecule type" value="Genomic_DNA"/>
</dbReference>
<keyword evidence="2" id="KW-1185">Reference proteome</keyword>
<organism evidence="1 2">
    <name type="scientific">Nostoc sphaeroides CCNUC1</name>
    <dbReference type="NCBI Taxonomy" id="2653204"/>
    <lineage>
        <taxon>Bacteria</taxon>
        <taxon>Bacillati</taxon>
        <taxon>Cyanobacteriota</taxon>
        <taxon>Cyanophyceae</taxon>
        <taxon>Nostocales</taxon>
        <taxon>Nostocaceae</taxon>
        <taxon>Nostoc</taxon>
    </lineage>
</organism>
<accession>A0A5P8WAU7</accession>
<dbReference type="Proteomes" id="UP000326678">
    <property type="component" value="Chromosome Gxm2"/>
</dbReference>
<protein>
    <submittedName>
        <fullName evidence="1">Uncharacterized protein</fullName>
    </submittedName>
</protein>
<sequence length="175" mass="19730">MAIAQKLLEKIDLKLDYVGRLGKRENRECVYKFVPPDDRRGVIFDSWLNRELVSVNNNKEFPIQITDTIPLSMSAKIDSVSVNNNKEFPIQVADTHHTLQTLNDAVGGWKGLKLKLRQGLETAGRFYSELVSTIGVAVGVADGEPYWNGYLGQWQVWVNFADGCRSVVCDWLEAV</sequence>
<reference evidence="1 2" key="1">
    <citation type="submission" date="2019-10" db="EMBL/GenBank/DDBJ databases">
        <title>Genomic and transcriptomic insights into the perfect genentic adaptation of a filamentous nitrogen-fixing cyanobacterium to rice fields.</title>
        <authorList>
            <person name="Chen Z."/>
        </authorList>
    </citation>
    <scope>NUCLEOTIDE SEQUENCE [LARGE SCALE GENOMIC DNA]</scope>
    <source>
        <strain evidence="1">CCNUC1</strain>
    </source>
</reference>
<dbReference type="KEGG" id="nsh:GXM_07206"/>